<feature type="compositionally biased region" description="Basic and acidic residues" evidence="1">
    <location>
        <begin position="142"/>
        <end position="151"/>
    </location>
</feature>
<dbReference type="PROSITE" id="PS00028">
    <property type="entry name" value="ZINC_FINGER_C2H2_1"/>
    <property type="match status" value="1"/>
</dbReference>
<feature type="domain" description="C2H2-type" evidence="2">
    <location>
        <begin position="35"/>
        <end position="55"/>
    </location>
</feature>
<dbReference type="SUPFAM" id="SSF57667">
    <property type="entry name" value="beta-beta-alpha zinc fingers"/>
    <property type="match status" value="1"/>
</dbReference>
<name>A0ABQ8KJQ5_9APHY</name>
<dbReference type="RefSeq" id="XP_047780114.1">
    <property type="nucleotide sequence ID" value="XM_047919471.1"/>
</dbReference>
<comment type="caution">
    <text evidence="3">The sequence shown here is derived from an EMBL/GenBank/DDBJ whole genome shotgun (WGS) entry which is preliminary data.</text>
</comment>
<dbReference type="EMBL" id="JADCUA010000008">
    <property type="protein sequence ID" value="KAH9838076.1"/>
    <property type="molecule type" value="Genomic_DNA"/>
</dbReference>
<evidence type="ECO:0000259" key="2">
    <source>
        <dbReference type="PROSITE" id="PS00028"/>
    </source>
</evidence>
<feature type="region of interest" description="Disordered" evidence="1">
    <location>
        <begin position="105"/>
        <end position="166"/>
    </location>
</feature>
<protein>
    <recommendedName>
        <fullName evidence="2">C2H2-type domain-containing protein</fullName>
    </recommendedName>
</protein>
<feature type="compositionally biased region" description="Basic residues" evidence="1">
    <location>
        <begin position="109"/>
        <end position="120"/>
    </location>
</feature>
<dbReference type="InterPro" id="IPR013087">
    <property type="entry name" value="Znf_C2H2_type"/>
</dbReference>
<keyword evidence="4" id="KW-1185">Reference proteome</keyword>
<proteinExistence type="predicted"/>
<evidence type="ECO:0000313" key="3">
    <source>
        <dbReference type="EMBL" id="KAH9838076.1"/>
    </source>
</evidence>
<dbReference type="Proteomes" id="UP000814176">
    <property type="component" value="Unassembled WGS sequence"/>
</dbReference>
<feature type="compositionally biased region" description="Low complexity" evidence="1">
    <location>
        <begin position="122"/>
        <end position="141"/>
    </location>
</feature>
<gene>
    <name evidence="3" type="ORF">C8Q71DRAFT_577260</name>
</gene>
<evidence type="ECO:0000256" key="1">
    <source>
        <dbReference type="SAM" id="MobiDB-lite"/>
    </source>
</evidence>
<sequence>MPRARKAAITPSARATTPYTRKLEDKPVDSEKWPCLVCSRELSRCADVPRHVNGHVNSLMYDCPWPECAKLDAQFTNMMTHFDAHAKIKRRSCKECGRYATDPATVSRCSHKGKKRRKARSTPESEPSSTTSVASASSSRADVYDDLHEDPVAGPSNQQPSHGPEPFLHSFDGFEYAFAEEAEPQFFDAGDQNGFWAAPEAPSARHDIPATYAAAPQPAAQPDWVPDVQPHLPLAFPPLEEDFEREDVFVDLNEVHAPAPLPAGPYVQDPLPPFPQFEADVERANAYVDLNEVHVPPPPPAYADVDPALQPPADNMVFFPELHGHLYEPMINNFYDVTRHVAVYMDPREGIPRMEPEFDFYYAYMPNGEGFLLDFVPSTSPNFIHAAEVAQWLDASYA</sequence>
<organism evidence="3 4">
    <name type="scientific">Rhodofomes roseus</name>
    <dbReference type="NCBI Taxonomy" id="34475"/>
    <lineage>
        <taxon>Eukaryota</taxon>
        <taxon>Fungi</taxon>
        <taxon>Dikarya</taxon>
        <taxon>Basidiomycota</taxon>
        <taxon>Agaricomycotina</taxon>
        <taxon>Agaricomycetes</taxon>
        <taxon>Polyporales</taxon>
        <taxon>Rhodofomes</taxon>
    </lineage>
</organism>
<dbReference type="InterPro" id="IPR036236">
    <property type="entry name" value="Znf_C2H2_sf"/>
</dbReference>
<reference evidence="3 4" key="1">
    <citation type="journal article" date="2021" name="Environ. Microbiol.">
        <title>Gene family expansions and transcriptome signatures uncover fungal adaptations to wood decay.</title>
        <authorList>
            <person name="Hage H."/>
            <person name="Miyauchi S."/>
            <person name="Viragh M."/>
            <person name="Drula E."/>
            <person name="Min B."/>
            <person name="Chaduli D."/>
            <person name="Navarro D."/>
            <person name="Favel A."/>
            <person name="Norest M."/>
            <person name="Lesage-Meessen L."/>
            <person name="Balint B."/>
            <person name="Merenyi Z."/>
            <person name="de Eugenio L."/>
            <person name="Morin E."/>
            <person name="Martinez A.T."/>
            <person name="Baldrian P."/>
            <person name="Stursova M."/>
            <person name="Martinez M.J."/>
            <person name="Novotny C."/>
            <person name="Magnuson J.K."/>
            <person name="Spatafora J.W."/>
            <person name="Maurice S."/>
            <person name="Pangilinan J."/>
            <person name="Andreopoulos W."/>
            <person name="LaButti K."/>
            <person name="Hundley H."/>
            <person name="Na H."/>
            <person name="Kuo A."/>
            <person name="Barry K."/>
            <person name="Lipzen A."/>
            <person name="Henrissat B."/>
            <person name="Riley R."/>
            <person name="Ahrendt S."/>
            <person name="Nagy L.G."/>
            <person name="Grigoriev I.V."/>
            <person name="Martin F."/>
            <person name="Rosso M.N."/>
        </authorList>
    </citation>
    <scope>NUCLEOTIDE SEQUENCE [LARGE SCALE GENOMIC DNA]</scope>
    <source>
        <strain evidence="3 4">CIRM-BRFM 1785</strain>
    </source>
</reference>
<dbReference type="Gene3D" id="3.30.160.60">
    <property type="entry name" value="Classic Zinc Finger"/>
    <property type="match status" value="1"/>
</dbReference>
<evidence type="ECO:0000313" key="4">
    <source>
        <dbReference type="Proteomes" id="UP000814176"/>
    </source>
</evidence>
<accession>A0ABQ8KJQ5</accession>
<dbReference type="GeneID" id="72000203"/>